<dbReference type="PANTHER" id="PTHR42721:SF41">
    <property type="entry name" value="GLYCOSIDE HYDROLASE FAMILY 3 C-TERMINAL DOMAIN-CONTAINING PROTEIN"/>
    <property type="match status" value="1"/>
</dbReference>
<dbReference type="InterPro" id="IPR044993">
    <property type="entry name" value="BXL"/>
</dbReference>
<feature type="signal peptide" evidence="4">
    <location>
        <begin position="1"/>
        <end position="21"/>
    </location>
</feature>
<dbReference type="SUPFAM" id="SSF51445">
    <property type="entry name" value="(Trans)glycosidases"/>
    <property type="match status" value="1"/>
</dbReference>
<dbReference type="Gene3D" id="3.20.20.300">
    <property type="entry name" value="Glycoside hydrolase, family 3, N-terminal domain"/>
    <property type="match status" value="1"/>
</dbReference>
<evidence type="ECO:0000256" key="4">
    <source>
        <dbReference type="SAM" id="SignalP"/>
    </source>
</evidence>
<dbReference type="Gene3D" id="3.40.50.1700">
    <property type="entry name" value="Glycoside hydrolase family 3 C-terminal domain"/>
    <property type="match status" value="1"/>
</dbReference>
<sequence>MASRRVLSALLAAAVAVPLRAATPLPFRYACTEGHRQFPFCDASLPLARRVDDLVSRLSLDEKPQLMEARFSPRGNISRLGVPQYDWGANCIHGVESRCGSGGRCPTPFPNPNFLGAAFNETVWHGMGRVIGRELRSLWRQGVGENHPPTELPPVGLDCWSPNVNIVRDPRWGRNLETPGEDPFLLGRFGVAVTQGLQQGEDPRYLQAVVTLKHFVANSLEGAWPGPGGPARFPGKGLCPGGSCTRHTIDPNISAYDLASSYFPAFRSSVVEGGALGVMCSYNAVNGVPSCANKWLLGQKLREEWGFQGYVTGDSGAVEDIYRSHWYVASMEDAVAAAVQAGTDVQSAGWGRHGPWAVRGEYITMIPELVRSGKLSEAALDAALKRTLSLRFRLGLFDPPAAQAYEHFAPNVVRSEEHVRAALDAAEQGFVLLQNRNRTLPISGGVVAVIGPHAGARYGLLGNYLGQTCPELTAKGGEQYGCVQSIAEALGNLTTVLSAPGLPSVTSEDRSLFDGAVQVAKQADHVVLALGLDTSSIEAEGTDRKSIALPAGQVALFDAVRAAGKRVTVVLLNGGAVAMSHVKEHADAIVEAWYPGFYGGRALARALLGITNRWGKLPVTVYDEDFEKQFDMLDFDMTKGPGRTYRYFTGEPLWPFGHGLSYTTFALRLLSAAKVDIPQRGGQTTIRVEVTNTGDREGDEVVMAFFSPRGAAPRGSRAALLRRQLFGFRRVSLRAGESAAVEFAVGAETLALFADSGDRVSHAGAYALQLTSGAGAGESVAAEVVAAEGEPQPVLLEAWAPRARAARAALVV</sequence>
<dbReference type="PRINTS" id="PR00133">
    <property type="entry name" value="GLHYDRLASE3"/>
</dbReference>
<reference evidence="6" key="1">
    <citation type="submission" date="2023-10" db="EMBL/GenBank/DDBJ databases">
        <authorList>
            <person name="Chen Y."/>
            <person name="Shah S."/>
            <person name="Dougan E. K."/>
            <person name="Thang M."/>
            <person name="Chan C."/>
        </authorList>
    </citation>
    <scope>NUCLEOTIDE SEQUENCE [LARGE SCALE GENOMIC DNA]</scope>
</reference>
<dbReference type="InterPro" id="IPR026891">
    <property type="entry name" value="Fn3-like"/>
</dbReference>
<dbReference type="InterPro" id="IPR001764">
    <property type="entry name" value="Glyco_hydro_3_N"/>
</dbReference>
<dbReference type="InterPro" id="IPR036881">
    <property type="entry name" value="Glyco_hydro_3_C_sf"/>
</dbReference>
<dbReference type="SUPFAM" id="SSF52279">
    <property type="entry name" value="Beta-D-glucan exohydrolase, C-terminal domain"/>
    <property type="match status" value="1"/>
</dbReference>
<evidence type="ECO:0000313" key="7">
    <source>
        <dbReference type="Proteomes" id="UP001189429"/>
    </source>
</evidence>
<evidence type="ECO:0000259" key="5">
    <source>
        <dbReference type="SMART" id="SM01217"/>
    </source>
</evidence>
<dbReference type="Proteomes" id="UP001189429">
    <property type="component" value="Unassembled WGS sequence"/>
</dbReference>
<dbReference type="InterPro" id="IPR017853">
    <property type="entry name" value="GH"/>
</dbReference>
<gene>
    <name evidence="6" type="ORF">PCOR1329_LOCUS41842</name>
</gene>
<organism evidence="6 7">
    <name type="scientific">Prorocentrum cordatum</name>
    <dbReference type="NCBI Taxonomy" id="2364126"/>
    <lineage>
        <taxon>Eukaryota</taxon>
        <taxon>Sar</taxon>
        <taxon>Alveolata</taxon>
        <taxon>Dinophyceae</taxon>
        <taxon>Prorocentrales</taxon>
        <taxon>Prorocentraceae</taxon>
        <taxon>Prorocentrum</taxon>
    </lineage>
</organism>
<comment type="caution">
    <text evidence="6">The sequence shown here is derived from an EMBL/GenBank/DDBJ whole genome shotgun (WGS) entry which is preliminary data.</text>
</comment>
<keyword evidence="2" id="KW-0378">Hydrolase</keyword>
<dbReference type="EMBL" id="CAUYUJ010015029">
    <property type="protein sequence ID" value="CAK0849068.1"/>
    <property type="molecule type" value="Genomic_DNA"/>
</dbReference>
<dbReference type="Pfam" id="PF01915">
    <property type="entry name" value="Glyco_hydro_3_C"/>
    <property type="match status" value="1"/>
</dbReference>
<feature type="domain" description="Fibronectin type III-like" evidence="5">
    <location>
        <begin position="700"/>
        <end position="774"/>
    </location>
</feature>
<dbReference type="PANTHER" id="PTHR42721">
    <property type="entry name" value="SUGAR HYDROLASE-RELATED"/>
    <property type="match status" value="1"/>
</dbReference>
<dbReference type="Pfam" id="PF14310">
    <property type="entry name" value="Fn3-like"/>
    <property type="match status" value="1"/>
</dbReference>
<dbReference type="InterPro" id="IPR013783">
    <property type="entry name" value="Ig-like_fold"/>
</dbReference>
<dbReference type="Pfam" id="PF00933">
    <property type="entry name" value="Glyco_hydro_3"/>
    <property type="match status" value="2"/>
</dbReference>
<evidence type="ECO:0000256" key="2">
    <source>
        <dbReference type="ARBA" id="ARBA00022801"/>
    </source>
</evidence>
<dbReference type="InterPro" id="IPR036962">
    <property type="entry name" value="Glyco_hydro_3_N_sf"/>
</dbReference>
<evidence type="ECO:0000256" key="1">
    <source>
        <dbReference type="ARBA" id="ARBA00022729"/>
    </source>
</evidence>
<keyword evidence="7" id="KW-1185">Reference proteome</keyword>
<keyword evidence="3" id="KW-0326">Glycosidase</keyword>
<keyword evidence="1 4" id="KW-0732">Signal</keyword>
<proteinExistence type="predicted"/>
<dbReference type="Gene3D" id="2.60.40.10">
    <property type="entry name" value="Immunoglobulins"/>
    <property type="match status" value="1"/>
</dbReference>
<protein>
    <recommendedName>
        <fullName evidence="5">Fibronectin type III-like domain-containing protein</fullName>
    </recommendedName>
</protein>
<feature type="chain" id="PRO_5045273916" description="Fibronectin type III-like domain-containing protein" evidence="4">
    <location>
        <begin position="22"/>
        <end position="812"/>
    </location>
</feature>
<evidence type="ECO:0000313" key="6">
    <source>
        <dbReference type="EMBL" id="CAK0849068.1"/>
    </source>
</evidence>
<evidence type="ECO:0000256" key="3">
    <source>
        <dbReference type="ARBA" id="ARBA00023295"/>
    </source>
</evidence>
<name>A0ABN9TST0_9DINO</name>
<dbReference type="InterPro" id="IPR002772">
    <property type="entry name" value="Glyco_hydro_3_C"/>
</dbReference>
<dbReference type="SMART" id="SM01217">
    <property type="entry name" value="Fn3_like"/>
    <property type="match status" value="1"/>
</dbReference>
<accession>A0ABN9TST0</accession>